<feature type="transmembrane region" description="Helical" evidence="6">
    <location>
        <begin position="37"/>
        <end position="57"/>
    </location>
</feature>
<feature type="transmembrane region" description="Helical" evidence="6">
    <location>
        <begin position="96"/>
        <end position="116"/>
    </location>
</feature>
<dbReference type="PATRIC" id="fig|926562.3.peg.1659"/>
<evidence type="ECO:0000256" key="4">
    <source>
        <dbReference type="ARBA" id="ARBA00022989"/>
    </source>
</evidence>
<evidence type="ECO:0000256" key="3">
    <source>
        <dbReference type="ARBA" id="ARBA00022692"/>
    </source>
</evidence>
<feature type="domain" description="EamA" evidence="7">
    <location>
        <begin position="12"/>
        <end position="140"/>
    </location>
</feature>
<dbReference type="OrthoDB" id="1117213at2"/>
<dbReference type="InterPro" id="IPR000620">
    <property type="entry name" value="EamA_dom"/>
</dbReference>
<feature type="transmembrane region" description="Helical" evidence="6">
    <location>
        <begin position="123"/>
        <end position="141"/>
    </location>
</feature>
<dbReference type="RefSeq" id="WP_014202000.1">
    <property type="nucleotide sequence ID" value="NC_016599.1"/>
</dbReference>
<comment type="subcellular location">
    <subcellularLocation>
        <location evidence="1">Membrane</location>
        <topology evidence="1">Multi-pass membrane protein</topology>
    </subcellularLocation>
</comment>
<dbReference type="SUPFAM" id="SSF103481">
    <property type="entry name" value="Multidrug resistance efflux transporter EmrE"/>
    <property type="match status" value="2"/>
</dbReference>
<dbReference type="eggNOG" id="COG0697">
    <property type="taxonomic scope" value="Bacteria"/>
</dbReference>
<dbReference type="Pfam" id="PF00892">
    <property type="entry name" value="EamA"/>
    <property type="match status" value="2"/>
</dbReference>
<gene>
    <name evidence="8" type="ordered locus">Oweho_1656</name>
</gene>
<feature type="transmembrane region" description="Helical" evidence="6">
    <location>
        <begin position="183"/>
        <end position="201"/>
    </location>
</feature>
<accession>G8R004</accession>
<evidence type="ECO:0000259" key="7">
    <source>
        <dbReference type="Pfam" id="PF00892"/>
    </source>
</evidence>
<dbReference type="InterPro" id="IPR037185">
    <property type="entry name" value="EmrE-like"/>
</dbReference>
<dbReference type="Proteomes" id="UP000005631">
    <property type="component" value="Chromosome"/>
</dbReference>
<feature type="transmembrane region" description="Helical" evidence="6">
    <location>
        <begin position="213"/>
        <end position="239"/>
    </location>
</feature>
<dbReference type="HOGENOM" id="CLU_033863_5_2_10"/>
<evidence type="ECO:0000256" key="5">
    <source>
        <dbReference type="ARBA" id="ARBA00023136"/>
    </source>
</evidence>
<proteinExistence type="inferred from homology"/>
<keyword evidence="5 6" id="KW-0472">Membrane</keyword>
<protein>
    <submittedName>
        <fullName evidence="8">DMT(Drug/metabolite transporter) superfamily permease</fullName>
    </submittedName>
</protein>
<keyword evidence="3 6" id="KW-0812">Transmembrane</keyword>
<dbReference type="KEGG" id="oho:Oweho_1656"/>
<evidence type="ECO:0000256" key="6">
    <source>
        <dbReference type="SAM" id="Phobius"/>
    </source>
</evidence>
<feature type="transmembrane region" description="Helical" evidence="6">
    <location>
        <begin position="12"/>
        <end position="31"/>
    </location>
</feature>
<dbReference type="GO" id="GO:0016020">
    <property type="term" value="C:membrane"/>
    <property type="evidence" value="ECO:0007669"/>
    <property type="project" value="UniProtKB-SubCell"/>
</dbReference>
<feature type="transmembrane region" description="Helical" evidence="6">
    <location>
        <begin position="153"/>
        <end position="171"/>
    </location>
</feature>
<dbReference type="PANTHER" id="PTHR32322">
    <property type="entry name" value="INNER MEMBRANE TRANSPORTER"/>
    <property type="match status" value="1"/>
</dbReference>
<sequence>MNESTKNWQAWALFALLALIWGSSFILMKYGLQSFSYSQIGMIRVSLAFWFTFVIAFRRLRFLRKKDILPLLVVGLLGNAIPYLLFPLAVTKLDSGLVGILNSLVPLFTLIIGVLFYKAKVGIPSVVGILIGLAGAVWLLIPGIEIDPTKLQYGALPILATLCYAISINTLSSWLKHLDSLTITLLSLLFVGIPATIYVFTTDFLHIMQTDDQAWISLSYVAILGIVGSSLAVIIFNYLIKNTDSLFASSVTYLIPLVALIWGLVDGENIGIDHVFGMGAILLGVYVVNARRKYREKKN</sequence>
<evidence type="ECO:0000256" key="2">
    <source>
        <dbReference type="ARBA" id="ARBA00007362"/>
    </source>
</evidence>
<evidence type="ECO:0000313" key="8">
    <source>
        <dbReference type="EMBL" id="AEV32644.1"/>
    </source>
</evidence>
<dbReference type="AlphaFoldDB" id="G8R004"/>
<dbReference type="InterPro" id="IPR050638">
    <property type="entry name" value="AA-Vitamin_Transporters"/>
</dbReference>
<evidence type="ECO:0000313" key="9">
    <source>
        <dbReference type="Proteomes" id="UP000005631"/>
    </source>
</evidence>
<keyword evidence="9" id="KW-1185">Reference proteome</keyword>
<dbReference type="PANTHER" id="PTHR32322:SF2">
    <property type="entry name" value="EAMA DOMAIN-CONTAINING PROTEIN"/>
    <property type="match status" value="1"/>
</dbReference>
<evidence type="ECO:0000256" key="1">
    <source>
        <dbReference type="ARBA" id="ARBA00004141"/>
    </source>
</evidence>
<feature type="transmembrane region" description="Helical" evidence="6">
    <location>
        <begin position="271"/>
        <end position="289"/>
    </location>
</feature>
<comment type="similarity">
    <text evidence="2">Belongs to the EamA transporter family.</text>
</comment>
<feature type="transmembrane region" description="Helical" evidence="6">
    <location>
        <begin position="69"/>
        <end position="90"/>
    </location>
</feature>
<feature type="transmembrane region" description="Helical" evidence="6">
    <location>
        <begin position="246"/>
        <end position="265"/>
    </location>
</feature>
<keyword evidence="4 6" id="KW-1133">Transmembrane helix</keyword>
<dbReference type="EMBL" id="CP003156">
    <property type="protein sequence ID" value="AEV32644.1"/>
    <property type="molecule type" value="Genomic_DNA"/>
</dbReference>
<name>G8R004_OWEHD</name>
<feature type="domain" description="EamA" evidence="7">
    <location>
        <begin position="158"/>
        <end position="289"/>
    </location>
</feature>
<reference evidence="8 9" key="1">
    <citation type="journal article" date="2012" name="Stand. Genomic Sci.">
        <title>Genome sequence of the orange-pigmented seawater bacterium Owenweeksia hongkongensis type strain (UST20020801(T)).</title>
        <authorList>
            <person name="Riedel T."/>
            <person name="Held B."/>
            <person name="Nolan M."/>
            <person name="Lucas S."/>
            <person name="Lapidus A."/>
            <person name="Tice H."/>
            <person name="Del Rio T.G."/>
            <person name="Cheng J.F."/>
            <person name="Han C."/>
            <person name="Tapia R."/>
            <person name="Goodwin L.A."/>
            <person name="Pitluck S."/>
            <person name="Liolios K."/>
            <person name="Mavromatis K."/>
            <person name="Pagani I."/>
            <person name="Ivanova N."/>
            <person name="Mikhailova N."/>
            <person name="Pati A."/>
            <person name="Chen A."/>
            <person name="Palaniappan K."/>
            <person name="Rohde M."/>
            <person name="Tindall B.J."/>
            <person name="Detter J.C."/>
            <person name="Goker M."/>
            <person name="Woyke T."/>
            <person name="Bristow J."/>
            <person name="Eisen J.A."/>
            <person name="Markowitz V."/>
            <person name="Hugenholtz P."/>
            <person name="Klenk H.P."/>
            <person name="Kyrpides N.C."/>
        </authorList>
    </citation>
    <scope>NUCLEOTIDE SEQUENCE</scope>
    <source>
        <strain evidence="9">DSM 17368 / JCM 12287 / NRRL B-23963</strain>
    </source>
</reference>
<organism evidence="8 9">
    <name type="scientific">Owenweeksia hongkongensis (strain DSM 17368 / CIP 108786 / JCM 12287 / NRRL B-23963 / UST20020801)</name>
    <dbReference type="NCBI Taxonomy" id="926562"/>
    <lineage>
        <taxon>Bacteria</taxon>
        <taxon>Pseudomonadati</taxon>
        <taxon>Bacteroidota</taxon>
        <taxon>Flavobacteriia</taxon>
        <taxon>Flavobacteriales</taxon>
        <taxon>Owenweeksiaceae</taxon>
        <taxon>Owenweeksia</taxon>
    </lineage>
</organism>